<reference evidence="2 3" key="1">
    <citation type="journal article" date="2010" name="Cell">
        <title>The genome of Naegleria gruberi illuminates early eukaryotic versatility.</title>
        <authorList>
            <person name="Fritz-Laylin L.K."/>
            <person name="Prochnik S.E."/>
            <person name="Ginger M.L."/>
            <person name="Dacks J.B."/>
            <person name="Carpenter M.L."/>
            <person name="Field M.C."/>
            <person name="Kuo A."/>
            <person name="Paredez A."/>
            <person name="Chapman J."/>
            <person name="Pham J."/>
            <person name="Shu S."/>
            <person name="Neupane R."/>
            <person name="Cipriano M."/>
            <person name="Mancuso J."/>
            <person name="Tu H."/>
            <person name="Salamov A."/>
            <person name="Lindquist E."/>
            <person name="Shapiro H."/>
            <person name="Lucas S."/>
            <person name="Grigoriev I.V."/>
            <person name="Cande W.Z."/>
            <person name="Fulton C."/>
            <person name="Rokhsar D.S."/>
            <person name="Dawson S.C."/>
        </authorList>
    </citation>
    <scope>NUCLEOTIDE SEQUENCE [LARGE SCALE GENOMIC DNA]</scope>
    <source>
        <strain evidence="2 3">NEG-M</strain>
    </source>
</reference>
<dbReference type="InterPro" id="IPR025197">
    <property type="entry name" value="DUF4116"/>
</dbReference>
<feature type="domain" description="DUF4116" evidence="1">
    <location>
        <begin position="335"/>
        <end position="383"/>
    </location>
</feature>
<dbReference type="InParanoid" id="D2W0X8"/>
<dbReference type="EMBL" id="GG738920">
    <property type="protein sequence ID" value="EFC37257.1"/>
    <property type="molecule type" value="Genomic_DNA"/>
</dbReference>
<feature type="domain" description="DUF4116" evidence="1">
    <location>
        <begin position="433"/>
        <end position="466"/>
    </location>
</feature>
<dbReference type="AlphaFoldDB" id="D2W0X8"/>
<feature type="domain" description="DUF4116" evidence="1">
    <location>
        <begin position="176"/>
        <end position="227"/>
    </location>
</feature>
<evidence type="ECO:0000259" key="1">
    <source>
        <dbReference type="Pfam" id="PF13475"/>
    </source>
</evidence>
<dbReference type="Proteomes" id="UP000006671">
    <property type="component" value="Unassembled WGS sequence"/>
</dbReference>
<dbReference type="VEuPathDB" id="AmoebaDB:NAEGRDRAFT_75016"/>
<dbReference type="OrthoDB" id="206348at2759"/>
<protein>
    <recommendedName>
        <fullName evidence="1">DUF4116 domain-containing protein</fullName>
    </recommendedName>
</protein>
<feature type="domain" description="DUF4116" evidence="1">
    <location>
        <begin position="254"/>
        <end position="308"/>
    </location>
</feature>
<dbReference type="Pfam" id="PF13475">
    <property type="entry name" value="DUF4116"/>
    <property type="match status" value="6"/>
</dbReference>
<name>D2W0X8_NAEGR</name>
<gene>
    <name evidence="2" type="ORF">NAEGRDRAFT_75016</name>
</gene>
<organism evidence="3">
    <name type="scientific">Naegleria gruberi</name>
    <name type="common">Amoeba</name>
    <dbReference type="NCBI Taxonomy" id="5762"/>
    <lineage>
        <taxon>Eukaryota</taxon>
        <taxon>Discoba</taxon>
        <taxon>Heterolobosea</taxon>
        <taxon>Tetramitia</taxon>
        <taxon>Eutetramitia</taxon>
        <taxon>Vahlkampfiidae</taxon>
        <taxon>Naegleria</taxon>
    </lineage>
</organism>
<proteinExistence type="predicted"/>
<accession>D2W0X8</accession>
<dbReference type="GeneID" id="8856862"/>
<evidence type="ECO:0000313" key="3">
    <source>
        <dbReference type="Proteomes" id="UP000006671"/>
    </source>
</evidence>
<sequence length="607" mass="70423">MSKRDLPPNSINETNFKKIKSANEENERVILFLDNQASDQFQLQKLNNNYLREKMSRISSSTRKYFENSFKINDDFIPIEYYHDGGYVFNLFDALRRKGKEVSLFHRDIQFKFSPLLLQSEEGVMNLQFLDKLLEVNGTFINRAPKEYSFDKEVIRKVMKTYVGAYYMLPQELKNDKELALLSIENNPNLSSFLPNHLKSDKEIFMKIIQDGCYNGQAFGLASYEIRSDREITLQHVAKFPKSIREAAEELQSDRDFILQCIKMNGMVIEFIDKKFLFDREIIVEAVKYRASPESKKFPIDFAPNSFKSNREIILSSVSHSGASLKSVSIDFKSDREIVLAAVKQNGEALEYASSALKNDREIVSTAIQKCASSIRFASSGLKKDRELVMQAIKQDGTLLFFFEHFQDDREMVLEALRNNGSLEYASEEIEADREIVLEAIRINTTNLDYASEELRSDKEIVLEAIILESKKEAEPFVQPFIYATEELQNDKEFVIQVVQIDGSSLQFASEELQNDIDVIKNVRVGRITSPELYGNLSRNFEFVKQIAKQNFKLVIDFVYENNPEITAIGLEHFGYFSTYSKQQHYHRLSVTYPELEHVEKYYQIRY</sequence>
<keyword evidence="3" id="KW-1185">Reference proteome</keyword>
<feature type="domain" description="DUF4116" evidence="1">
    <location>
        <begin position="482"/>
        <end position="514"/>
    </location>
</feature>
<evidence type="ECO:0000313" key="2">
    <source>
        <dbReference type="EMBL" id="EFC37257.1"/>
    </source>
</evidence>
<dbReference type="RefSeq" id="XP_002670001.1">
    <property type="nucleotide sequence ID" value="XM_002669955.1"/>
</dbReference>
<dbReference type="KEGG" id="ngr:NAEGRDRAFT_75016"/>
<feature type="domain" description="DUF4116" evidence="1">
    <location>
        <begin position="385"/>
        <end position="430"/>
    </location>
</feature>